<evidence type="ECO:0000256" key="4">
    <source>
        <dbReference type="ARBA" id="ARBA00023163"/>
    </source>
</evidence>
<keyword evidence="3 5" id="KW-0238">DNA-binding</keyword>
<dbReference type="InterPro" id="IPR001867">
    <property type="entry name" value="OmpR/PhoB-type_DNA-bd"/>
</dbReference>
<keyword evidence="8" id="KW-1185">Reference proteome</keyword>
<dbReference type="InterPro" id="IPR011990">
    <property type="entry name" value="TPR-like_helical_dom_sf"/>
</dbReference>
<dbReference type="InterPro" id="IPR036388">
    <property type="entry name" value="WH-like_DNA-bd_sf"/>
</dbReference>
<dbReference type="GO" id="GO:0000160">
    <property type="term" value="P:phosphorelay signal transduction system"/>
    <property type="evidence" value="ECO:0007669"/>
    <property type="project" value="InterPro"/>
</dbReference>
<comment type="caution">
    <text evidence="7">The sequence shown here is derived from an EMBL/GenBank/DDBJ whole genome shotgun (WGS) entry which is preliminary data.</text>
</comment>
<dbReference type="CDD" id="cd15831">
    <property type="entry name" value="BTAD"/>
    <property type="match status" value="1"/>
</dbReference>
<dbReference type="InterPro" id="IPR027417">
    <property type="entry name" value="P-loop_NTPase"/>
</dbReference>
<evidence type="ECO:0000256" key="3">
    <source>
        <dbReference type="ARBA" id="ARBA00023125"/>
    </source>
</evidence>
<dbReference type="SMART" id="SM01043">
    <property type="entry name" value="BTAD"/>
    <property type="match status" value="1"/>
</dbReference>
<dbReference type="Gene3D" id="1.25.40.10">
    <property type="entry name" value="Tetratricopeptide repeat domain"/>
    <property type="match status" value="1"/>
</dbReference>
<dbReference type="PANTHER" id="PTHR35807:SF1">
    <property type="entry name" value="TRANSCRIPTIONAL REGULATOR REDD"/>
    <property type="match status" value="1"/>
</dbReference>
<gene>
    <name evidence="7" type="ORF">Vau01_042570</name>
</gene>
<organism evidence="7 8">
    <name type="scientific">Virgisporangium aurantiacum</name>
    <dbReference type="NCBI Taxonomy" id="175570"/>
    <lineage>
        <taxon>Bacteria</taxon>
        <taxon>Bacillati</taxon>
        <taxon>Actinomycetota</taxon>
        <taxon>Actinomycetes</taxon>
        <taxon>Micromonosporales</taxon>
        <taxon>Micromonosporaceae</taxon>
        <taxon>Virgisporangium</taxon>
    </lineage>
</organism>
<name>A0A8J4E0F1_9ACTN</name>
<dbReference type="SMART" id="SM00862">
    <property type="entry name" value="Trans_reg_C"/>
    <property type="match status" value="1"/>
</dbReference>
<dbReference type="InterPro" id="IPR051677">
    <property type="entry name" value="AfsR-DnrI-RedD_regulator"/>
</dbReference>
<dbReference type="Pfam" id="PF03704">
    <property type="entry name" value="BTAD"/>
    <property type="match status" value="1"/>
</dbReference>
<dbReference type="PRINTS" id="PR00364">
    <property type="entry name" value="DISEASERSIST"/>
</dbReference>
<dbReference type="SUPFAM" id="SSF46894">
    <property type="entry name" value="C-terminal effector domain of the bipartite response regulators"/>
    <property type="match status" value="1"/>
</dbReference>
<keyword evidence="4" id="KW-0804">Transcription</keyword>
<protein>
    <recommendedName>
        <fullName evidence="6">OmpR/PhoB-type domain-containing protein</fullName>
    </recommendedName>
</protein>
<dbReference type="AlphaFoldDB" id="A0A8J4E0F1"/>
<dbReference type="Proteomes" id="UP000612585">
    <property type="component" value="Unassembled WGS sequence"/>
</dbReference>
<proteinExistence type="inferred from homology"/>
<keyword evidence="2" id="KW-0805">Transcription regulation</keyword>
<sequence length="502" mass="53738">MGTEELSVQLLGPLKVSAGGRQVELTSPKLRALLAVLAMEAGTPVPVDRLAGALWDDERPEFLRRTVQTHLTRLRAALGAEYIRTEPAGYRLRVSGDRVDALRFGQLLDAATQAADPATERGHLTEALELWRGNPFEDVASAWFVGPRARLVERCLAAVERRADLDLAEGRHTELVAPLRELTAAHPLRESLWVRLLVALDRCGRQAEALTWYETVRRRLAHELGVDPGPELRRVYALLLSERPPSGPAAPSRTGAVLVPRQLPADIEGFTGRVDALRTLDALISDVAPVAVAIGAISGPAGVGKTALAVHWAHRVADRFPDGQLYVNLRGFPLSGPATAPAGVIRQCLDALGVPAARIPSDVEGQIGLYRSVLAGRRVLVVLDNARDSDQVRPLLPGGPTCVVVVTSRSRLTGLAVTEAARPLILGVLPHHEARDLLAARLGGDRIAGEPDATETIIARCGGLPLALAVIAARIATYPLPLTTAAAELDDEHNADRTSPTR</sequence>
<evidence type="ECO:0000256" key="1">
    <source>
        <dbReference type="ARBA" id="ARBA00005820"/>
    </source>
</evidence>
<dbReference type="GO" id="GO:0006355">
    <property type="term" value="P:regulation of DNA-templated transcription"/>
    <property type="evidence" value="ECO:0007669"/>
    <property type="project" value="InterPro"/>
</dbReference>
<dbReference type="GO" id="GO:0043531">
    <property type="term" value="F:ADP binding"/>
    <property type="evidence" value="ECO:0007669"/>
    <property type="project" value="InterPro"/>
</dbReference>
<feature type="domain" description="OmpR/PhoB-type" evidence="6">
    <location>
        <begin position="1"/>
        <end position="94"/>
    </location>
</feature>
<dbReference type="EMBL" id="BOPG01000026">
    <property type="protein sequence ID" value="GIJ56741.1"/>
    <property type="molecule type" value="Genomic_DNA"/>
</dbReference>
<accession>A0A8J4E0F1</accession>
<dbReference type="SUPFAM" id="SSF48452">
    <property type="entry name" value="TPR-like"/>
    <property type="match status" value="1"/>
</dbReference>
<dbReference type="PANTHER" id="PTHR35807">
    <property type="entry name" value="TRANSCRIPTIONAL REGULATOR REDD-RELATED"/>
    <property type="match status" value="1"/>
</dbReference>
<dbReference type="PROSITE" id="PS51755">
    <property type="entry name" value="OMPR_PHOB"/>
    <property type="match status" value="1"/>
</dbReference>
<dbReference type="Gene3D" id="1.10.10.10">
    <property type="entry name" value="Winged helix-like DNA-binding domain superfamily/Winged helix DNA-binding domain"/>
    <property type="match status" value="1"/>
</dbReference>
<reference evidence="7" key="1">
    <citation type="submission" date="2021-01" db="EMBL/GenBank/DDBJ databases">
        <title>Whole genome shotgun sequence of Virgisporangium aurantiacum NBRC 16421.</title>
        <authorList>
            <person name="Komaki H."/>
            <person name="Tamura T."/>
        </authorList>
    </citation>
    <scope>NUCLEOTIDE SEQUENCE</scope>
    <source>
        <strain evidence="7">NBRC 16421</strain>
    </source>
</reference>
<evidence type="ECO:0000256" key="5">
    <source>
        <dbReference type="PROSITE-ProRule" id="PRU01091"/>
    </source>
</evidence>
<comment type="similarity">
    <text evidence="1">Belongs to the AfsR/DnrI/RedD regulatory family.</text>
</comment>
<dbReference type="GO" id="GO:0003677">
    <property type="term" value="F:DNA binding"/>
    <property type="evidence" value="ECO:0007669"/>
    <property type="project" value="UniProtKB-UniRule"/>
</dbReference>
<dbReference type="Pfam" id="PF00486">
    <property type="entry name" value="Trans_reg_C"/>
    <property type="match status" value="1"/>
</dbReference>
<evidence type="ECO:0000313" key="8">
    <source>
        <dbReference type="Proteomes" id="UP000612585"/>
    </source>
</evidence>
<evidence type="ECO:0000259" key="6">
    <source>
        <dbReference type="PROSITE" id="PS51755"/>
    </source>
</evidence>
<dbReference type="RefSeq" id="WP_203995582.1">
    <property type="nucleotide sequence ID" value="NZ_BOPG01000026.1"/>
</dbReference>
<dbReference type="Gene3D" id="3.40.50.300">
    <property type="entry name" value="P-loop containing nucleotide triphosphate hydrolases"/>
    <property type="match status" value="1"/>
</dbReference>
<dbReference type="InterPro" id="IPR005158">
    <property type="entry name" value="BTAD"/>
</dbReference>
<dbReference type="SUPFAM" id="SSF52540">
    <property type="entry name" value="P-loop containing nucleoside triphosphate hydrolases"/>
    <property type="match status" value="1"/>
</dbReference>
<evidence type="ECO:0000313" key="7">
    <source>
        <dbReference type="EMBL" id="GIJ56741.1"/>
    </source>
</evidence>
<evidence type="ECO:0000256" key="2">
    <source>
        <dbReference type="ARBA" id="ARBA00023015"/>
    </source>
</evidence>
<dbReference type="CDD" id="cd00383">
    <property type="entry name" value="trans_reg_C"/>
    <property type="match status" value="1"/>
</dbReference>
<dbReference type="InterPro" id="IPR016032">
    <property type="entry name" value="Sig_transdc_resp-reg_C-effctor"/>
</dbReference>
<feature type="DNA-binding region" description="OmpR/PhoB-type" evidence="5">
    <location>
        <begin position="1"/>
        <end position="94"/>
    </location>
</feature>